<gene>
    <name evidence="1" type="ORF">JEQ17_22755</name>
</gene>
<dbReference type="Proteomes" id="UP000595636">
    <property type="component" value="Chromosome"/>
</dbReference>
<protein>
    <submittedName>
        <fullName evidence="1">Uncharacterized protein</fullName>
    </submittedName>
</protein>
<reference evidence="1 2" key="1">
    <citation type="submission" date="2020-12" db="EMBL/GenBank/DDBJ databases">
        <title>A novel species.</title>
        <authorList>
            <person name="Li K."/>
        </authorList>
    </citation>
    <scope>NUCLEOTIDE SEQUENCE [LARGE SCALE GENOMIC DNA]</scope>
    <source>
        <strain evidence="1 2">ZYC-3</strain>
    </source>
</reference>
<dbReference type="AlphaFoldDB" id="A0A7T7I6M1"/>
<name>A0A7T7I6M1_9ACTN</name>
<sequence length="86" mass="8793">MSRDDIGGYGGPSDDGVAAQAWRMAWQIDGAREEFVESGAPVGVDSVSPMVEALTAALAGVDLSPVSEARAGGQELGWSARSGRQA</sequence>
<dbReference type="KEGG" id="slf:JEQ17_22755"/>
<evidence type="ECO:0000313" key="1">
    <source>
        <dbReference type="EMBL" id="QQM41984.1"/>
    </source>
</evidence>
<dbReference type="EMBL" id="CP066831">
    <property type="protein sequence ID" value="QQM41984.1"/>
    <property type="molecule type" value="Genomic_DNA"/>
</dbReference>
<keyword evidence="2" id="KW-1185">Reference proteome</keyword>
<proteinExistence type="predicted"/>
<dbReference type="RefSeq" id="WP_200396946.1">
    <property type="nucleotide sequence ID" value="NZ_CP066831.1"/>
</dbReference>
<organism evidence="1 2">
    <name type="scientific">Streptomyces liliifuscus</name>
    <dbReference type="NCBI Taxonomy" id="2797636"/>
    <lineage>
        <taxon>Bacteria</taxon>
        <taxon>Bacillati</taxon>
        <taxon>Actinomycetota</taxon>
        <taxon>Actinomycetes</taxon>
        <taxon>Kitasatosporales</taxon>
        <taxon>Streptomycetaceae</taxon>
        <taxon>Streptomyces</taxon>
    </lineage>
</organism>
<accession>A0A7T7I6M1</accession>
<evidence type="ECO:0000313" key="2">
    <source>
        <dbReference type="Proteomes" id="UP000595636"/>
    </source>
</evidence>